<accession>L0S112</accession>
<evidence type="ECO:0008006" key="3">
    <source>
        <dbReference type="Google" id="ProtNLM"/>
    </source>
</evidence>
<dbReference type="eggNOG" id="ENOG5030G1G">
    <property type="taxonomic scope" value="Bacteria"/>
</dbReference>
<gene>
    <name evidence="1" type="ordered locus">TEPIRE1_2023</name>
</gene>
<dbReference type="STRING" id="1209989.TepRe1_1878"/>
<dbReference type="OrthoDB" id="9800571at2"/>
<protein>
    <recommendedName>
        <fullName evidence="3">Spore coat associated protein CotJA</fullName>
    </recommendedName>
</protein>
<dbReference type="EMBL" id="HF563609">
    <property type="protein sequence ID" value="CCP26846.1"/>
    <property type="molecule type" value="Genomic_DNA"/>
</dbReference>
<keyword evidence="2" id="KW-1185">Reference proteome</keyword>
<reference evidence="2" key="1">
    <citation type="journal article" date="2013" name="Genome Announc.">
        <title>First genome sequence of a syntrophic acetate-oxidizing bacterium, Tepidanaerobacter acetatoxydans strain Re1.</title>
        <authorList>
            <person name="Manzoor S."/>
            <person name="Bongcam-Rudloff E."/>
            <person name="Schnurer A."/>
            <person name="Muller B."/>
        </authorList>
    </citation>
    <scope>NUCLEOTIDE SEQUENCE [LARGE SCALE GENOMIC DNA]</scope>
    <source>
        <strain evidence="2">Re1</strain>
    </source>
</reference>
<dbReference type="InterPro" id="IPR020256">
    <property type="entry name" value="Spore_coat_CotJA"/>
</dbReference>
<dbReference type="HOGENOM" id="CLU_2977799_0_0_9"/>
<dbReference type="Pfam" id="PF11007">
    <property type="entry name" value="CotJA"/>
    <property type="match status" value="1"/>
</dbReference>
<name>F4LQK4_TEPAE</name>
<organism evidence="1 2">
    <name type="scientific">Tepidanaerobacter acetatoxydans (strain DSM 21804 / JCM 16047 / Re1)</name>
    <dbReference type="NCBI Taxonomy" id="1209989"/>
    <lineage>
        <taxon>Bacteria</taxon>
        <taxon>Bacillati</taxon>
        <taxon>Bacillota</taxon>
        <taxon>Clostridia</taxon>
        <taxon>Thermosediminibacterales</taxon>
        <taxon>Tepidanaerobacteraceae</taxon>
        <taxon>Tepidanaerobacter</taxon>
    </lineage>
</organism>
<dbReference type="AlphaFoldDB" id="F4LQK4"/>
<dbReference type="KEGG" id="tep:TepRe1_1878"/>
<dbReference type="KEGG" id="tae:TepiRe1_2023"/>
<evidence type="ECO:0000313" key="1">
    <source>
        <dbReference type="EMBL" id="CCP26846.1"/>
    </source>
</evidence>
<accession>F4LQK4</accession>
<dbReference type="PATRIC" id="fig|1209989.3.peg.2336"/>
<sequence>MSVPEDVGKEKGLLAAYKLAEVYIPIQVYGETFDPKAALMRGTLFPELYRPYPVRPKV</sequence>
<dbReference type="Proteomes" id="UP000010802">
    <property type="component" value="Chromosome"/>
</dbReference>
<proteinExistence type="predicted"/>
<evidence type="ECO:0000313" key="2">
    <source>
        <dbReference type="Proteomes" id="UP000010802"/>
    </source>
</evidence>
<dbReference type="RefSeq" id="WP_013778929.1">
    <property type="nucleotide sequence ID" value="NC_015519.1"/>
</dbReference>